<dbReference type="Gene3D" id="3.40.50.2300">
    <property type="match status" value="2"/>
</dbReference>
<dbReference type="AlphaFoldDB" id="K6UL13"/>
<dbReference type="GO" id="GO:0030288">
    <property type="term" value="C:outer membrane-bounded periplasmic space"/>
    <property type="evidence" value="ECO:0007669"/>
    <property type="project" value="TreeGrafter"/>
</dbReference>
<accession>K6UL13</accession>
<dbReference type="InterPro" id="IPR028082">
    <property type="entry name" value="Peripla_BP_I"/>
</dbReference>
<feature type="chain" id="PRO_5039328879" evidence="3">
    <location>
        <begin position="20"/>
        <end position="347"/>
    </location>
</feature>
<name>K6UL13_9MICO</name>
<dbReference type="eggNOG" id="COG1879">
    <property type="taxonomic scope" value="Bacteria"/>
</dbReference>
<reference evidence="5 6" key="1">
    <citation type="submission" date="2012-08" db="EMBL/GenBank/DDBJ databases">
        <title>Whole genome shotgun sequence of Austwickia chelonae NBRC 105200.</title>
        <authorList>
            <person name="Yoshida I."/>
            <person name="Hosoyama A."/>
            <person name="Tsuchikane K."/>
            <person name="Katsumata H."/>
            <person name="Ando Y."/>
            <person name="Ohji S."/>
            <person name="Hamada M."/>
            <person name="Tamura T."/>
            <person name="Yamazoe A."/>
            <person name="Yamazaki S."/>
            <person name="Fujita N."/>
        </authorList>
    </citation>
    <scope>NUCLEOTIDE SEQUENCE [LARGE SCALE GENOMIC DNA]</scope>
    <source>
        <strain evidence="5 6">NBRC 105200</strain>
    </source>
</reference>
<dbReference type="STRING" id="100225.SAMN05421595_1985"/>
<dbReference type="EMBL" id="BAGZ01000003">
    <property type="protein sequence ID" value="GAB76851.1"/>
    <property type="molecule type" value="Genomic_DNA"/>
</dbReference>
<dbReference type="PANTHER" id="PTHR30036:SF7">
    <property type="entry name" value="ABC TRANSPORTER PERIPLASMIC-BINDING PROTEIN YPHF"/>
    <property type="match status" value="1"/>
</dbReference>
<dbReference type="InterPro" id="IPR025997">
    <property type="entry name" value="SBP_2_dom"/>
</dbReference>
<comment type="subcellular location">
    <subcellularLocation>
        <location evidence="1">Cell envelope</location>
    </subcellularLocation>
</comment>
<sequence>MRLSPVVAAALLLCLPLSACGSIDADRAGRPGGGRAPAAEGVDQGAYVNVVKLTGIAWFDRMKIGVEDFGTTSGRKVTQAGPATDSPEQQASLIQGLIAQRPAGMGIIPSDPQAVDAVVKQARGAGIRVVTHEAPQLTSPDADVEAFDNADYGRKILTGLAACMKGEGQYVQFVGKLTATSHMAWAKAVADEQRSAFPAMERLGEPVESMDSAEVAYVKAKHLLQTHPRLKGFSGASSQDVVGIARAVSEAGLNHETCVHGTGVPSETKHFLADGAIDAIYFWDPARAGKAVMKATQLLAEGKKLSDGEDLGVEGYRRLRQSKDNPLVFLGDAALSATKDDVMKYDF</sequence>
<dbReference type="PANTHER" id="PTHR30036">
    <property type="entry name" value="D-XYLOSE-BINDING PERIPLASMIC PROTEIN"/>
    <property type="match status" value="1"/>
</dbReference>
<protein>
    <submittedName>
        <fullName evidence="5">Putative ABC transporter substrate-binding protein</fullName>
    </submittedName>
</protein>
<dbReference type="CDD" id="cd20001">
    <property type="entry name" value="PBP1_LsrB_Quorum_Sensing-like"/>
    <property type="match status" value="1"/>
</dbReference>
<comment type="caution">
    <text evidence="5">The sequence shown here is derived from an EMBL/GenBank/DDBJ whole genome shotgun (WGS) entry which is preliminary data.</text>
</comment>
<keyword evidence="3" id="KW-0732">Signal</keyword>
<dbReference type="Proteomes" id="UP000008495">
    <property type="component" value="Unassembled WGS sequence"/>
</dbReference>
<feature type="signal peptide" evidence="3">
    <location>
        <begin position="1"/>
        <end position="19"/>
    </location>
</feature>
<dbReference type="RefSeq" id="WP_006501602.1">
    <property type="nucleotide sequence ID" value="NZ_BAGZ01000003.1"/>
</dbReference>
<dbReference type="SUPFAM" id="SSF53822">
    <property type="entry name" value="Periplasmic binding protein-like I"/>
    <property type="match status" value="1"/>
</dbReference>
<evidence type="ECO:0000313" key="6">
    <source>
        <dbReference type="Proteomes" id="UP000008495"/>
    </source>
</evidence>
<evidence type="ECO:0000256" key="3">
    <source>
        <dbReference type="SAM" id="SignalP"/>
    </source>
</evidence>
<dbReference type="InterPro" id="IPR050555">
    <property type="entry name" value="Bact_Solute-Bind_Prot2"/>
</dbReference>
<evidence type="ECO:0000256" key="2">
    <source>
        <dbReference type="ARBA" id="ARBA00007639"/>
    </source>
</evidence>
<dbReference type="OrthoDB" id="9781890at2"/>
<comment type="similarity">
    <text evidence="2">Belongs to the bacterial solute-binding protein 2 family.</text>
</comment>
<evidence type="ECO:0000313" key="5">
    <source>
        <dbReference type="EMBL" id="GAB76851.1"/>
    </source>
</evidence>
<gene>
    <name evidence="5" type="ORF">AUCHE_03_00680</name>
</gene>
<evidence type="ECO:0000256" key="1">
    <source>
        <dbReference type="ARBA" id="ARBA00004196"/>
    </source>
</evidence>
<evidence type="ECO:0000259" key="4">
    <source>
        <dbReference type="Pfam" id="PF13407"/>
    </source>
</evidence>
<dbReference type="Pfam" id="PF13407">
    <property type="entry name" value="Peripla_BP_4"/>
    <property type="match status" value="1"/>
</dbReference>
<keyword evidence="6" id="KW-1185">Reference proteome</keyword>
<proteinExistence type="inferred from homology"/>
<organism evidence="5 6">
    <name type="scientific">Austwickia chelonae NBRC 105200</name>
    <dbReference type="NCBI Taxonomy" id="1184607"/>
    <lineage>
        <taxon>Bacteria</taxon>
        <taxon>Bacillati</taxon>
        <taxon>Actinomycetota</taxon>
        <taxon>Actinomycetes</taxon>
        <taxon>Micrococcales</taxon>
        <taxon>Dermatophilaceae</taxon>
        <taxon>Austwickia</taxon>
    </lineage>
</organism>
<dbReference type="GO" id="GO:0030246">
    <property type="term" value="F:carbohydrate binding"/>
    <property type="evidence" value="ECO:0007669"/>
    <property type="project" value="TreeGrafter"/>
</dbReference>
<feature type="domain" description="Periplasmic binding protein" evidence="4">
    <location>
        <begin position="50"/>
        <end position="304"/>
    </location>
</feature>